<evidence type="ECO:0000256" key="14">
    <source>
        <dbReference type="PROSITE-ProRule" id="PRU00560"/>
    </source>
</evidence>
<evidence type="ECO:0000256" key="11">
    <source>
        <dbReference type="ARBA" id="ARBA00034617"/>
    </source>
</evidence>
<dbReference type="EC" id="5.6.2.4" evidence="12"/>
<keyword evidence="10" id="KW-0413">Isomerase</keyword>
<evidence type="ECO:0000256" key="7">
    <source>
        <dbReference type="ARBA" id="ARBA00022840"/>
    </source>
</evidence>
<keyword evidence="8" id="KW-0238">DNA-binding</keyword>
<keyword evidence="18" id="KW-1185">Reference proteome</keyword>
<evidence type="ECO:0000256" key="12">
    <source>
        <dbReference type="ARBA" id="ARBA00034808"/>
    </source>
</evidence>
<dbReference type="InterPro" id="IPR000212">
    <property type="entry name" value="DNA_helicase_UvrD/REP"/>
</dbReference>
<dbReference type="PANTHER" id="PTHR11070:SF67">
    <property type="entry name" value="DNA 3'-5' HELICASE"/>
    <property type="match status" value="1"/>
</dbReference>
<dbReference type="PANTHER" id="PTHR11070">
    <property type="entry name" value="UVRD / RECB / PCRA DNA HELICASE FAMILY MEMBER"/>
    <property type="match status" value="1"/>
</dbReference>
<evidence type="ECO:0000256" key="5">
    <source>
        <dbReference type="ARBA" id="ARBA00022806"/>
    </source>
</evidence>
<comment type="catalytic activity">
    <reaction evidence="13">
        <text>ATP + H2O = ADP + phosphate + H(+)</text>
        <dbReference type="Rhea" id="RHEA:13065"/>
        <dbReference type="ChEBI" id="CHEBI:15377"/>
        <dbReference type="ChEBI" id="CHEBI:15378"/>
        <dbReference type="ChEBI" id="CHEBI:30616"/>
        <dbReference type="ChEBI" id="CHEBI:43474"/>
        <dbReference type="ChEBI" id="CHEBI:456216"/>
        <dbReference type="EC" id="5.6.2.4"/>
    </reaction>
</comment>
<dbReference type="InterPro" id="IPR014016">
    <property type="entry name" value="UvrD-like_ATP-bd"/>
</dbReference>
<dbReference type="InterPro" id="IPR011604">
    <property type="entry name" value="PDDEXK-like_dom_sf"/>
</dbReference>
<evidence type="ECO:0000313" key="17">
    <source>
        <dbReference type="EMBL" id="RRG20507.1"/>
    </source>
</evidence>
<evidence type="ECO:0000256" key="4">
    <source>
        <dbReference type="ARBA" id="ARBA00022801"/>
    </source>
</evidence>
<comment type="catalytic activity">
    <reaction evidence="11">
        <text>Couples ATP hydrolysis with the unwinding of duplex DNA by translocating in the 3'-5' direction.</text>
        <dbReference type="EC" id="5.6.2.4"/>
    </reaction>
</comment>
<organism evidence="17 18">
    <name type="scientific">Ancylomarina euxinus</name>
    <dbReference type="NCBI Taxonomy" id="2283627"/>
    <lineage>
        <taxon>Bacteria</taxon>
        <taxon>Pseudomonadati</taxon>
        <taxon>Bacteroidota</taxon>
        <taxon>Bacteroidia</taxon>
        <taxon>Marinilabiliales</taxon>
        <taxon>Marinifilaceae</taxon>
        <taxon>Ancylomarina</taxon>
    </lineage>
</organism>
<keyword evidence="9" id="KW-0234">DNA repair</keyword>
<name>A0A425XZI2_9BACT</name>
<feature type="domain" description="UvrD-like helicase ATP-binding" evidence="15">
    <location>
        <begin position="1"/>
        <end position="463"/>
    </location>
</feature>
<keyword evidence="1" id="KW-0540">Nuclease</keyword>
<evidence type="ECO:0000256" key="3">
    <source>
        <dbReference type="ARBA" id="ARBA00022763"/>
    </source>
</evidence>
<protein>
    <recommendedName>
        <fullName evidence="12">DNA 3'-5' helicase</fullName>
        <ecNumber evidence="12">5.6.2.4</ecNumber>
    </recommendedName>
</protein>
<dbReference type="GO" id="GO:0043138">
    <property type="term" value="F:3'-5' DNA helicase activity"/>
    <property type="evidence" value="ECO:0007669"/>
    <property type="project" value="UniProtKB-EC"/>
</dbReference>
<keyword evidence="5 14" id="KW-0347">Helicase</keyword>
<evidence type="ECO:0000313" key="18">
    <source>
        <dbReference type="Proteomes" id="UP000285794"/>
    </source>
</evidence>
<keyword evidence="4 14" id="KW-0378">Hydrolase</keyword>
<evidence type="ECO:0000256" key="9">
    <source>
        <dbReference type="ARBA" id="ARBA00023204"/>
    </source>
</evidence>
<dbReference type="AlphaFoldDB" id="A0A425XZI2"/>
<dbReference type="GO" id="GO:0005829">
    <property type="term" value="C:cytosol"/>
    <property type="evidence" value="ECO:0007669"/>
    <property type="project" value="TreeGrafter"/>
</dbReference>
<evidence type="ECO:0000256" key="1">
    <source>
        <dbReference type="ARBA" id="ARBA00022722"/>
    </source>
</evidence>
<comment type="caution">
    <text evidence="17">The sequence shown here is derived from an EMBL/GenBank/DDBJ whole genome shotgun (WGS) entry which is preliminary data.</text>
</comment>
<dbReference type="InterPro" id="IPR014017">
    <property type="entry name" value="DNA_helicase_UvrD-like_C"/>
</dbReference>
<keyword evidence="3" id="KW-0227">DNA damage</keyword>
<gene>
    <name evidence="17" type="ORF">DWB61_12250</name>
</gene>
<evidence type="ECO:0000256" key="8">
    <source>
        <dbReference type="ARBA" id="ARBA00023125"/>
    </source>
</evidence>
<evidence type="ECO:0000259" key="15">
    <source>
        <dbReference type="PROSITE" id="PS51198"/>
    </source>
</evidence>
<evidence type="ECO:0000256" key="6">
    <source>
        <dbReference type="ARBA" id="ARBA00022839"/>
    </source>
</evidence>
<dbReference type="GO" id="GO:0004527">
    <property type="term" value="F:exonuclease activity"/>
    <property type="evidence" value="ECO:0007669"/>
    <property type="project" value="UniProtKB-KW"/>
</dbReference>
<dbReference type="PROSITE" id="PS51217">
    <property type="entry name" value="UVRD_HELICASE_CTER"/>
    <property type="match status" value="1"/>
</dbReference>
<evidence type="ECO:0000256" key="13">
    <source>
        <dbReference type="ARBA" id="ARBA00048988"/>
    </source>
</evidence>
<keyword evidence="6" id="KW-0269">Exonuclease</keyword>
<evidence type="ECO:0000259" key="16">
    <source>
        <dbReference type="PROSITE" id="PS51217"/>
    </source>
</evidence>
<evidence type="ECO:0000256" key="10">
    <source>
        <dbReference type="ARBA" id="ARBA00023235"/>
    </source>
</evidence>
<evidence type="ECO:0000256" key="2">
    <source>
        <dbReference type="ARBA" id="ARBA00022741"/>
    </source>
</evidence>
<dbReference type="PROSITE" id="PS51198">
    <property type="entry name" value="UVRD_HELICASE_ATP_BIND"/>
    <property type="match status" value="1"/>
</dbReference>
<dbReference type="SUPFAM" id="SSF52540">
    <property type="entry name" value="P-loop containing nucleoside triphosphate hydrolases"/>
    <property type="match status" value="1"/>
</dbReference>
<dbReference type="GO" id="GO:0000725">
    <property type="term" value="P:recombinational repair"/>
    <property type="evidence" value="ECO:0007669"/>
    <property type="project" value="TreeGrafter"/>
</dbReference>
<dbReference type="GO" id="GO:0003677">
    <property type="term" value="F:DNA binding"/>
    <property type="evidence" value="ECO:0007669"/>
    <property type="project" value="UniProtKB-KW"/>
</dbReference>
<dbReference type="Proteomes" id="UP000285794">
    <property type="component" value="Unassembled WGS sequence"/>
</dbReference>
<dbReference type="OrthoDB" id="9810135at2"/>
<sequence>MSSLNIYRASAGSGKTYTLTREYLKLVFEEALNYRSILAVTFTNKATDEMKSRILKEIYILSKGEKSPYALELMELNRLDAIGLQIKAKEILNRLLHDYSRFSVTTIDSFFQKVVRSFTREIGLQMGFNIELDQRKVLNEVVDLLFLDVDEDEQLRSWLSDFAESKIKEGKTWNFKNDILEVGTEVFKEDYMNFDKVLIEKLSDKNFLNVYRKGLKQIKDEFENTLKEIGTKAVCLIENQGLTITDFSYGKSGFANYFYKLQAGDFDEPGTRVLAAIDNPDKWTTAKASSDLKAAVSSVYSTGLGALLKNAVEFFNNECHLYFSTDKTLKYIYTLGILTDISKKIKAFTEDENLFLLSEASRLLRSIIGTNDTPFVYEKIGNVYKHFMIDEFQDTSSMQWENFRPLVGNSLAEDNRSLVVGDVKQSIYRWRNGDWKLLAEQLDVDFKDQGINGLTLDMNWRSSKNVINFNNALYALASQALQNDYNNDIPDGLEDKLSLEQARILNAYADVYQDYPGGEDKCPGYVKANMIEVEKGEKWIDRVLELLPSQIEEIQTKGYKAGDMAILVRNGREGAMIANKLMTYRNSESAIEGVNYNVISNESLYLKNSSVISFLSHLLRYFIYPEDKINLAYLLQEYSLYLKEIKPENFDDIFAQSEDSEDIFKGLFPAAFTENISFLKRQALFDLVEQLIDIFELNKRTTDFTYLEAYQDLVLGFSRSDAPDLNSFVDYWEERKGKEVISVSDHQDAIRILTIHKSKGLEFKAVLLPFCDWDLDDVKHTKILWCQPEMEGFNSIDVLPIRYGSDLKQTIYYKEYFAEKLQAYIDNLNLLYVATTRAEEILITYSPLPTNDQFSKVSHLLYHIFENAAKYSSDFSGKEIINMNTYWDDENNCFELGALTVKESEDIEHEAEQLMTEYPAAMLDDRLKLRSHAADYFDFSEAASIDSFAPINRGNILHSLFQDIEYYDDIEKAIAKKRHEGKLDELQADEVQEMVADLFKNPQIASWFSKDWRVINERDILLGDENTLRPDRVIVKDDQAIVIDYKFGKKKEKTHIYQVGAYKKLLEKMNYKQVSAFILYGKLDEIVEV</sequence>
<dbReference type="Pfam" id="PF00580">
    <property type="entry name" value="UvrD-helicase"/>
    <property type="match status" value="1"/>
</dbReference>
<dbReference type="GO" id="GO:0016887">
    <property type="term" value="F:ATP hydrolysis activity"/>
    <property type="evidence" value="ECO:0007669"/>
    <property type="project" value="RHEA"/>
</dbReference>
<dbReference type="InterPro" id="IPR027417">
    <property type="entry name" value="P-loop_NTPase"/>
</dbReference>
<keyword evidence="2 14" id="KW-0547">Nucleotide-binding</keyword>
<feature type="binding site" evidence="14">
    <location>
        <begin position="9"/>
        <end position="16"/>
    </location>
    <ligand>
        <name>ATP</name>
        <dbReference type="ChEBI" id="CHEBI:30616"/>
    </ligand>
</feature>
<dbReference type="Gene3D" id="3.40.50.300">
    <property type="entry name" value="P-loop containing nucleotide triphosphate hydrolases"/>
    <property type="match status" value="4"/>
</dbReference>
<dbReference type="Gene3D" id="3.90.320.10">
    <property type="match status" value="1"/>
</dbReference>
<dbReference type="EMBL" id="QQWG01000012">
    <property type="protein sequence ID" value="RRG20507.1"/>
    <property type="molecule type" value="Genomic_DNA"/>
</dbReference>
<reference evidence="17 18" key="1">
    <citation type="submission" date="2018-07" db="EMBL/GenBank/DDBJ databases">
        <title>Draft genome sequence of Ancylomarina sp. M1P.</title>
        <authorList>
            <person name="Yadav S."/>
            <person name="Villanueva L."/>
            <person name="Damste J.S.S."/>
        </authorList>
    </citation>
    <scope>NUCLEOTIDE SEQUENCE [LARGE SCALE GENOMIC DNA]</scope>
    <source>
        <strain evidence="17 18">M1P</strain>
    </source>
</reference>
<dbReference type="Pfam" id="PF13361">
    <property type="entry name" value="UvrD_C"/>
    <property type="match status" value="1"/>
</dbReference>
<dbReference type="RefSeq" id="WP_125031170.1">
    <property type="nucleotide sequence ID" value="NZ_JAPXVP010000005.1"/>
</dbReference>
<dbReference type="GO" id="GO:0005524">
    <property type="term" value="F:ATP binding"/>
    <property type="evidence" value="ECO:0007669"/>
    <property type="project" value="UniProtKB-UniRule"/>
</dbReference>
<keyword evidence="7 14" id="KW-0067">ATP-binding</keyword>
<proteinExistence type="predicted"/>
<accession>A0A425XZI2</accession>
<feature type="domain" description="UvrD-like helicase C-terminal" evidence="16">
    <location>
        <begin position="502"/>
        <end position="760"/>
    </location>
</feature>